<comment type="caution">
    <text evidence="3">The sequence shown here is derived from an EMBL/GenBank/DDBJ whole genome shotgun (WGS) entry which is preliminary data.</text>
</comment>
<gene>
    <name evidence="3" type="ORF">SE17_14715</name>
</gene>
<feature type="chain" id="PRO_5006156242" evidence="2">
    <location>
        <begin position="26"/>
        <end position="497"/>
    </location>
</feature>
<feature type="compositionally biased region" description="Low complexity" evidence="1">
    <location>
        <begin position="455"/>
        <end position="485"/>
    </location>
</feature>
<name>A0A0P9DGS4_9CHLR</name>
<protein>
    <submittedName>
        <fullName evidence="3">Uncharacterized protein</fullName>
    </submittedName>
</protein>
<dbReference type="EMBL" id="LJCR01000501">
    <property type="protein sequence ID" value="KPV52568.1"/>
    <property type="molecule type" value="Genomic_DNA"/>
</dbReference>
<feature type="region of interest" description="Disordered" evidence="1">
    <location>
        <begin position="455"/>
        <end position="486"/>
    </location>
</feature>
<evidence type="ECO:0000313" key="3">
    <source>
        <dbReference type="EMBL" id="KPV52568.1"/>
    </source>
</evidence>
<reference evidence="3 4" key="1">
    <citation type="submission" date="2015-09" db="EMBL/GenBank/DDBJ databases">
        <title>Draft genome sequence of Kouleothrix aurantiaca JCM 19913.</title>
        <authorList>
            <person name="Hemp J."/>
        </authorList>
    </citation>
    <scope>NUCLEOTIDE SEQUENCE [LARGE SCALE GENOMIC DNA]</scope>
    <source>
        <strain evidence="3 4">COM-B</strain>
    </source>
</reference>
<keyword evidence="2" id="KW-0732">Signal</keyword>
<proteinExistence type="predicted"/>
<feature type="signal peptide" evidence="2">
    <location>
        <begin position="1"/>
        <end position="25"/>
    </location>
</feature>
<evidence type="ECO:0000256" key="1">
    <source>
        <dbReference type="SAM" id="MobiDB-lite"/>
    </source>
</evidence>
<evidence type="ECO:0000256" key="2">
    <source>
        <dbReference type="SAM" id="SignalP"/>
    </source>
</evidence>
<keyword evidence="4" id="KW-1185">Reference proteome</keyword>
<dbReference type="AlphaFoldDB" id="A0A0P9DGS4"/>
<organism evidence="3 4">
    <name type="scientific">Kouleothrix aurantiaca</name>
    <dbReference type="NCBI Taxonomy" id="186479"/>
    <lineage>
        <taxon>Bacteria</taxon>
        <taxon>Bacillati</taxon>
        <taxon>Chloroflexota</taxon>
        <taxon>Chloroflexia</taxon>
        <taxon>Chloroflexales</taxon>
        <taxon>Roseiflexineae</taxon>
        <taxon>Roseiflexaceae</taxon>
        <taxon>Kouleothrix</taxon>
    </lineage>
</organism>
<sequence>MKLRVGAALLSVLIILMVGTLTPWANPATVTNAASQYGYYDDNLPYFYTGGSGSKSIVHTPSGEKPQSKLWFNDGIWWGSLFNSSAGNYHIYRLNVSTQRWVDTGTVLDTRAQTKADCLWDGTHLYVASGGGFDINNNGTTAMLPGWLYRFSYNATTKQYTKDFGPVVIRNGGAETLVMDKDGKGTLWITYTQNGKVYVNHSRASDSVWDPNAAMVVPTSNSKWTSVSPDDISTLVAFDGKIGILWSNETAGQFSGSSDTAFYFAYHIDGQTDTTWTSGPIFRQPSVADDHLNIKSIQSDSSGNVYAMVKTSFNSVGTPQLILLKATKGINGNYTWDTYTESIREEGQTRPLLMIDTSHRMLYVFTSTEGGGSIYYKSTSMDNIAFPLGANTSRTFISKPGYAINNVSSTKQTVNTASGILVIATHDNESSIDSAAADYYFHNYINLLSTGPTVTPNPLTPSPTNSPTASPTVKPTNTPTTTPVNSQRRLYVPVSRN</sequence>
<dbReference type="Proteomes" id="UP000050509">
    <property type="component" value="Unassembled WGS sequence"/>
</dbReference>
<evidence type="ECO:0000313" key="4">
    <source>
        <dbReference type="Proteomes" id="UP000050509"/>
    </source>
</evidence>
<accession>A0A0P9DGS4</accession>